<sequence length="358" mass="41224">MSQDTTKQTQNHKIAIITGTTSNLGTNIAYRLLHEIPSDYRLTLIVTSRTLARANECIHDIKKYNEQTTKRKGILDFDYLLIEMTDMVSILNAAYELKQNYNKIDYLYINAAQGVYAGLDWIQATKECLMNPVKASTYPTYKLQKVGVKSRDGLGLVFQANVFGPYYLIELLKELLSKSEDPRVIWISSLMSKPSYLSFDDLQLLKSDVSYEGSKRLVDLLHLAKYKQLYDQYGIKQYVTQPGIFTSFSFFKFLNPFTFYGMLFLFYVARLMGSPWHNISGWKAANAPVFVLTADIKHDKQDVKYGSACTLTGKEYLKNLEIDPTGKDDVLNYFQTLKLEWDEKLKNQITNTRKPYGY</sequence>
<proteinExistence type="predicted"/>
<evidence type="ECO:0000313" key="1">
    <source>
        <dbReference type="EMBL" id="GME75389.1"/>
    </source>
</evidence>
<reference evidence="1" key="1">
    <citation type="submission" date="2023-04" db="EMBL/GenBank/DDBJ databases">
        <title>Ambrosiozyma monospora NBRC 10751.</title>
        <authorList>
            <person name="Ichikawa N."/>
            <person name="Sato H."/>
            <person name="Tonouchi N."/>
        </authorList>
    </citation>
    <scope>NUCLEOTIDE SEQUENCE</scope>
    <source>
        <strain evidence="1">NBRC 10751</strain>
    </source>
</reference>
<evidence type="ECO:0000313" key="2">
    <source>
        <dbReference type="Proteomes" id="UP001165064"/>
    </source>
</evidence>
<comment type="caution">
    <text evidence="1">The sequence shown here is derived from an EMBL/GenBank/DDBJ whole genome shotgun (WGS) entry which is preliminary data.</text>
</comment>
<keyword evidence="2" id="KW-1185">Reference proteome</keyword>
<accession>A0ACB5SWY9</accession>
<protein>
    <submittedName>
        <fullName evidence="1">Unnamed protein product</fullName>
    </submittedName>
</protein>
<dbReference type="Proteomes" id="UP001165064">
    <property type="component" value="Unassembled WGS sequence"/>
</dbReference>
<gene>
    <name evidence="1" type="ORF">Amon02_000213900</name>
</gene>
<organism evidence="1 2">
    <name type="scientific">Ambrosiozyma monospora</name>
    <name type="common">Yeast</name>
    <name type="synonym">Endomycopsis monosporus</name>
    <dbReference type="NCBI Taxonomy" id="43982"/>
    <lineage>
        <taxon>Eukaryota</taxon>
        <taxon>Fungi</taxon>
        <taxon>Dikarya</taxon>
        <taxon>Ascomycota</taxon>
        <taxon>Saccharomycotina</taxon>
        <taxon>Pichiomycetes</taxon>
        <taxon>Pichiales</taxon>
        <taxon>Pichiaceae</taxon>
        <taxon>Ambrosiozyma</taxon>
    </lineage>
</organism>
<dbReference type="EMBL" id="BSXS01001193">
    <property type="protein sequence ID" value="GME75389.1"/>
    <property type="molecule type" value="Genomic_DNA"/>
</dbReference>
<name>A0ACB5SWY9_AMBMO</name>